<dbReference type="PROSITE" id="PS50157">
    <property type="entry name" value="ZINC_FINGER_C2H2_2"/>
    <property type="match status" value="2"/>
</dbReference>
<evidence type="ECO:0000256" key="4">
    <source>
        <dbReference type="ARBA" id="ARBA00022833"/>
    </source>
</evidence>
<evidence type="ECO:0000313" key="8">
    <source>
        <dbReference type="EMBL" id="ERL91370.1"/>
    </source>
</evidence>
<dbReference type="PANTHER" id="PTHR24403">
    <property type="entry name" value="ZINC FINGER PROTEIN"/>
    <property type="match status" value="1"/>
</dbReference>
<feature type="region of interest" description="Disordered" evidence="6">
    <location>
        <begin position="205"/>
        <end position="231"/>
    </location>
</feature>
<keyword evidence="4" id="KW-0862">Zinc</keyword>
<sequence length="276" mass="31252">MNKIRSTMEQTEIEVISSTQSKSENIGSFGEHGNAADSAALPNNSQTNSGFDLPSFNCSECSYNSIWKHAVKRHQRTHFRKEKYAKSGKKVKLACTHCMYTSDNWADFLDHQTSHITSEDGNLRFNLEHKHDEEDDDDDDDDDDDEQKLIIACPYKCDKCQFESLDKSTFEEHKNATHGTTLKCPHCSYISRKKNALSKHIRTAHQEIPSEPSSEKAAVPTKVDGTKGSKRPYRRGIYAHVPVKTTGNGLFECEHCSYQTAIRTALVKHQTKHSKV</sequence>
<dbReference type="SUPFAM" id="SSF57667">
    <property type="entry name" value="beta-beta-alpha zinc fingers"/>
    <property type="match status" value="1"/>
</dbReference>
<dbReference type="AlphaFoldDB" id="U4UMZ2"/>
<evidence type="ECO:0000259" key="7">
    <source>
        <dbReference type="PROSITE" id="PS50157"/>
    </source>
</evidence>
<keyword evidence="3 5" id="KW-0863">Zinc-finger</keyword>
<dbReference type="GO" id="GO:0008270">
    <property type="term" value="F:zinc ion binding"/>
    <property type="evidence" value="ECO:0007669"/>
    <property type="project" value="UniProtKB-KW"/>
</dbReference>
<accession>U4UMZ2</accession>
<dbReference type="InterPro" id="IPR036236">
    <property type="entry name" value="Znf_C2H2_sf"/>
</dbReference>
<dbReference type="OrthoDB" id="3561125at2759"/>
<evidence type="ECO:0000256" key="6">
    <source>
        <dbReference type="SAM" id="MobiDB-lite"/>
    </source>
</evidence>
<protein>
    <recommendedName>
        <fullName evidence="7">C2H2-type domain-containing protein</fullName>
    </recommendedName>
</protein>
<dbReference type="Proteomes" id="UP000030742">
    <property type="component" value="Unassembled WGS sequence"/>
</dbReference>
<dbReference type="Gene3D" id="3.30.160.60">
    <property type="entry name" value="Classic Zinc Finger"/>
    <property type="match status" value="1"/>
</dbReference>
<dbReference type="InterPro" id="IPR050688">
    <property type="entry name" value="Zinc_finger/UBP_domain"/>
</dbReference>
<keyword evidence="2" id="KW-0677">Repeat</keyword>
<dbReference type="GO" id="GO:0045944">
    <property type="term" value="P:positive regulation of transcription by RNA polymerase II"/>
    <property type="evidence" value="ECO:0007669"/>
    <property type="project" value="TreeGrafter"/>
</dbReference>
<dbReference type="PANTHER" id="PTHR24403:SF109">
    <property type="entry name" value="ZINC FINGER PROTEIN 845-LIKE"/>
    <property type="match status" value="1"/>
</dbReference>
<dbReference type="GO" id="GO:0005634">
    <property type="term" value="C:nucleus"/>
    <property type="evidence" value="ECO:0007669"/>
    <property type="project" value="TreeGrafter"/>
</dbReference>
<evidence type="ECO:0000313" key="9">
    <source>
        <dbReference type="Proteomes" id="UP000030742"/>
    </source>
</evidence>
<name>U4UMZ2_DENPD</name>
<keyword evidence="1" id="KW-0479">Metal-binding</keyword>
<feature type="domain" description="C2H2-type" evidence="7">
    <location>
        <begin position="251"/>
        <end position="276"/>
    </location>
</feature>
<reference evidence="8 9" key="1">
    <citation type="journal article" date="2013" name="Genome Biol.">
        <title>Draft genome of the mountain pine beetle, Dendroctonus ponderosae Hopkins, a major forest pest.</title>
        <authorList>
            <person name="Keeling C.I."/>
            <person name="Yuen M.M."/>
            <person name="Liao N.Y."/>
            <person name="Docking T.R."/>
            <person name="Chan S.K."/>
            <person name="Taylor G.A."/>
            <person name="Palmquist D.L."/>
            <person name="Jackman S.D."/>
            <person name="Nguyen A."/>
            <person name="Li M."/>
            <person name="Henderson H."/>
            <person name="Janes J.K."/>
            <person name="Zhao Y."/>
            <person name="Pandoh P."/>
            <person name="Moore R."/>
            <person name="Sperling F.A."/>
            <person name="Huber D.P."/>
            <person name="Birol I."/>
            <person name="Jones S.J."/>
            <person name="Bohlmann J."/>
        </authorList>
    </citation>
    <scope>NUCLEOTIDE SEQUENCE</scope>
</reference>
<evidence type="ECO:0000256" key="1">
    <source>
        <dbReference type="ARBA" id="ARBA00022723"/>
    </source>
</evidence>
<organism evidence="8 9">
    <name type="scientific">Dendroctonus ponderosae</name>
    <name type="common">Mountain pine beetle</name>
    <dbReference type="NCBI Taxonomy" id="77166"/>
    <lineage>
        <taxon>Eukaryota</taxon>
        <taxon>Metazoa</taxon>
        <taxon>Ecdysozoa</taxon>
        <taxon>Arthropoda</taxon>
        <taxon>Hexapoda</taxon>
        <taxon>Insecta</taxon>
        <taxon>Pterygota</taxon>
        <taxon>Neoptera</taxon>
        <taxon>Endopterygota</taxon>
        <taxon>Coleoptera</taxon>
        <taxon>Polyphaga</taxon>
        <taxon>Cucujiformia</taxon>
        <taxon>Curculionidae</taxon>
        <taxon>Scolytinae</taxon>
        <taxon>Dendroctonus</taxon>
    </lineage>
</organism>
<proteinExistence type="predicted"/>
<evidence type="ECO:0000256" key="5">
    <source>
        <dbReference type="PROSITE-ProRule" id="PRU00042"/>
    </source>
</evidence>
<dbReference type="EMBL" id="KB632281">
    <property type="protein sequence ID" value="ERL91370.1"/>
    <property type="molecule type" value="Genomic_DNA"/>
</dbReference>
<feature type="domain" description="C2H2-type" evidence="7">
    <location>
        <begin position="56"/>
        <end position="83"/>
    </location>
</feature>
<dbReference type="InterPro" id="IPR013087">
    <property type="entry name" value="Znf_C2H2_type"/>
</dbReference>
<evidence type="ECO:0000256" key="3">
    <source>
        <dbReference type="ARBA" id="ARBA00022771"/>
    </source>
</evidence>
<evidence type="ECO:0000256" key="2">
    <source>
        <dbReference type="ARBA" id="ARBA00022737"/>
    </source>
</evidence>
<feature type="compositionally biased region" description="Polar residues" evidence="6">
    <location>
        <begin position="1"/>
        <end position="26"/>
    </location>
</feature>
<gene>
    <name evidence="8" type="ORF">D910_08702</name>
</gene>
<feature type="region of interest" description="Disordered" evidence="6">
    <location>
        <begin position="1"/>
        <end position="43"/>
    </location>
</feature>
<dbReference type="SMART" id="SM00355">
    <property type="entry name" value="ZnF_C2H2"/>
    <property type="match status" value="5"/>
</dbReference>